<feature type="region of interest" description="Disordered" evidence="1">
    <location>
        <begin position="110"/>
        <end position="187"/>
    </location>
</feature>
<evidence type="ECO:0000256" key="1">
    <source>
        <dbReference type="SAM" id="MobiDB-lite"/>
    </source>
</evidence>
<feature type="compositionally biased region" description="Pro residues" evidence="1">
    <location>
        <begin position="177"/>
        <end position="187"/>
    </location>
</feature>
<dbReference type="Proteomes" id="UP001392437">
    <property type="component" value="Unassembled WGS sequence"/>
</dbReference>
<dbReference type="AlphaFoldDB" id="A0AAW0QWK4"/>
<dbReference type="EMBL" id="JAQQWP010000006">
    <property type="protein sequence ID" value="KAK8114768.1"/>
    <property type="molecule type" value="Genomic_DNA"/>
</dbReference>
<protein>
    <submittedName>
        <fullName evidence="3">Uncharacterized protein</fullName>
    </submittedName>
</protein>
<feature type="compositionally biased region" description="Low complexity" evidence="1">
    <location>
        <begin position="135"/>
        <end position="149"/>
    </location>
</feature>
<gene>
    <name evidence="3" type="ORF">PG999_006837</name>
</gene>
<reference evidence="3 4" key="1">
    <citation type="submission" date="2023-01" db="EMBL/GenBank/DDBJ databases">
        <title>Analysis of 21 Apiospora genomes using comparative genomics revels a genus with tremendous synthesis potential of carbohydrate active enzymes and secondary metabolites.</title>
        <authorList>
            <person name="Sorensen T."/>
        </authorList>
    </citation>
    <scope>NUCLEOTIDE SEQUENCE [LARGE SCALE GENOMIC DNA]</scope>
    <source>
        <strain evidence="3 4">CBS 117206</strain>
    </source>
</reference>
<sequence>MSSDTTDLDDGDDYMGGNSSRHYTWVMVPIVVLAIAAVLMTCMRYRRRNKMIRAFGANAADRDLEANRWKRYRRPAGTSHLQGAVAGADAPRGAGRRRFGLGVASREEGLNELGEAPPAYTKSPQQGDHMEMGETAASSAPTATSQHTTGMSGPVDARTSSPPTYDGISPNRSVIPSAPPPAILPSR</sequence>
<feature type="transmembrane region" description="Helical" evidence="2">
    <location>
        <begin position="23"/>
        <end position="43"/>
    </location>
</feature>
<accession>A0AAW0QWK4</accession>
<keyword evidence="2" id="KW-0472">Membrane</keyword>
<keyword evidence="2" id="KW-0812">Transmembrane</keyword>
<evidence type="ECO:0000256" key="2">
    <source>
        <dbReference type="SAM" id="Phobius"/>
    </source>
</evidence>
<comment type="caution">
    <text evidence="3">The sequence shown here is derived from an EMBL/GenBank/DDBJ whole genome shotgun (WGS) entry which is preliminary data.</text>
</comment>
<organism evidence="3 4">
    <name type="scientific">Apiospora kogelbergensis</name>
    <dbReference type="NCBI Taxonomy" id="1337665"/>
    <lineage>
        <taxon>Eukaryota</taxon>
        <taxon>Fungi</taxon>
        <taxon>Dikarya</taxon>
        <taxon>Ascomycota</taxon>
        <taxon>Pezizomycotina</taxon>
        <taxon>Sordariomycetes</taxon>
        <taxon>Xylariomycetidae</taxon>
        <taxon>Amphisphaeriales</taxon>
        <taxon>Apiosporaceae</taxon>
        <taxon>Apiospora</taxon>
    </lineage>
</organism>
<keyword evidence="4" id="KW-1185">Reference proteome</keyword>
<evidence type="ECO:0000313" key="3">
    <source>
        <dbReference type="EMBL" id="KAK8114768.1"/>
    </source>
</evidence>
<proteinExistence type="predicted"/>
<evidence type="ECO:0000313" key="4">
    <source>
        <dbReference type="Proteomes" id="UP001392437"/>
    </source>
</evidence>
<name>A0AAW0QWK4_9PEZI</name>
<keyword evidence="2" id="KW-1133">Transmembrane helix</keyword>